<evidence type="ECO:0000256" key="1">
    <source>
        <dbReference type="ARBA" id="ARBA00009437"/>
    </source>
</evidence>
<dbReference type="PANTHER" id="PTHR30537:SF3">
    <property type="entry name" value="TRANSCRIPTIONAL REGULATORY PROTEIN"/>
    <property type="match status" value="1"/>
</dbReference>
<name>A0A286IF87_9HYPH</name>
<dbReference type="Pfam" id="PF00126">
    <property type="entry name" value="HTH_1"/>
    <property type="match status" value="1"/>
</dbReference>
<evidence type="ECO:0000313" key="6">
    <source>
        <dbReference type="EMBL" id="SOE18316.1"/>
    </source>
</evidence>
<feature type="domain" description="HTH lysR-type" evidence="5">
    <location>
        <begin position="1"/>
        <end position="58"/>
    </location>
</feature>
<gene>
    <name evidence="6" type="ORF">SAMN05877838_3238</name>
</gene>
<dbReference type="InterPro" id="IPR058163">
    <property type="entry name" value="LysR-type_TF_proteobact-type"/>
</dbReference>
<keyword evidence="3" id="KW-0238">DNA-binding</keyword>
<dbReference type="InterPro" id="IPR005119">
    <property type="entry name" value="LysR_subst-bd"/>
</dbReference>
<accession>A0A286IF87</accession>
<dbReference type="GO" id="GO:0006351">
    <property type="term" value="P:DNA-templated transcription"/>
    <property type="evidence" value="ECO:0007669"/>
    <property type="project" value="TreeGrafter"/>
</dbReference>
<dbReference type="SUPFAM" id="SSF46785">
    <property type="entry name" value="Winged helix' DNA-binding domain"/>
    <property type="match status" value="1"/>
</dbReference>
<proteinExistence type="inferred from homology"/>
<dbReference type="Gene3D" id="3.40.190.290">
    <property type="match status" value="1"/>
</dbReference>
<dbReference type="PROSITE" id="PS50931">
    <property type="entry name" value="HTH_LYSR"/>
    <property type="match status" value="1"/>
</dbReference>
<keyword evidence="2" id="KW-0805">Transcription regulation</keyword>
<dbReference type="CDD" id="cd08422">
    <property type="entry name" value="PBP2_CrgA_like"/>
    <property type="match status" value="1"/>
</dbReference>
<dbReference type="GO" id="GO:0003700">
    <property type="term" value="F:DNA-binding transcription factor activity"/>
    <property type="evidence" value="ECO:0007669"/>
    <property type="project" value="InterPro"/>
</dbReference>
<dbReference type="InterPro" id="IPR000847">
    <property type="entry name" value="LysR_HTH_N"/>
</dbReference>
<dbReference type="EMBL" id="OCPC01000005">
    <property type="protein sequence ID" value="SOE18316.1"/>
    <property type="molecule type" value="Genomic_DNA"/>
</dbReference>
<evidence type="ECO:0000256" key="4">
    <source>
        <dbReference type="ARBA" id="ARBA00023163"/>
    </source>
</evidence>
<evidence type="ECO:0000313" key="7">
    <source>
        <dbReference type="Proteomes" id="UP000219465"/>
    </source>
</evidence>
<organism evidence="6 7">
    <name type="scientific">Hoeflea halophila</name>
    <dbReference type="NCBI Taxonomy" id="714899"/>
    <lineage>
        <taxon>Bacteria</taxon>
        <taxon>Pseudomonadati</taxon>
        <taxon>Pseudomonadota</taxon>
        <taxon>Alphaproteobacteria</taxon>
        <taxon>Hyphomicrobiales</taxon>
        <taxon>Rhizobiaceae</taxon>
        <taxon>Hoeflea</taxon>
    </lineage>
</organism>
<dbReference type="Proteomes" id="UP000219465">
    <property type="component" value="Unassembled WGS sequence"/>
</dbReference>
<dbReference type="Gene3D" id="1.10.10.10">
    <property type="entry name" value="Winged helix-like DNA-binding domain superfamily/Winged helix DNA-binding domain"/>
    <property type="match status" value="1"/>
</dbReference>
<comment type="similarity">
    <text evidence="1">Belongs to the LysR transcriptional regulatory family.</text>
</comment>
<dbReference type="PANTHER" id="PTHR30537">
    <property type="entry name" value="HTH-TYPE TRANSCRIPTIONAL REGULATOR"/>
    <property type="match status" value="1"/>
</dbReference>
<dbReference type="InterPro" id="IPR036388">
    <property type="entry name" value="WH-like_DNA-bd_sf"/>
</dbReference>
<reference evidence="7" key="1">
    <citation type="submission" date="2017-08" db="EMBL/GenBank/DDBJ databases">
        <authorList>
            <person name="Varghese N."/>
            <person name="Submissions S."/>
        </authorList>
    </citation>
    <scope>NUCLEOTIDE SEQUENCE [LARGE SCALE GENOMIC DNA]</scope>
    <source>
        <strain evidence="7">KCTC 23107</strain>
    </source>
</reference>
<dbReference type="OrthoDB" id="9787460at2"/>
<keyword evidence="7" id="KW-1185">Reference proteome</keyword>
<dbReference type="SUPFAM" id="SSF53850">
    <property type="entry name" value="Periplasmic binding protein-like II"/>
    <property type="match status" value="1"/>
</dbReference>
<keyword evidence="4" id="KW-0804">Transcription</keyword>
<dbReference type="Pfam" id="PF03466">
    <property type="entry name" value="LysR_substrate"/>
    <property type="match status" value="1"/>
</dbReference>
<dbReference type="InterPro" id="IPR036390">
    <property type="entry name" value="WH_DNA-bd_sf"/>
</dbReference>
<dbReference type="RefSeq" id="WP_097108809.1">
    <property type="nucleotide sequence ID" value="NZ_OCPC01000005.1"/>
</dbReference>
<protein>
    <submittedName>
        <fullName evidence="6">LysR family transcriptional regulator</fullName>
    </submittedName>
</protein>
<evidence type="ECO:0000256" key="2">
    <source>
        <dbReference type="ARBA" id="ARBA00023015"/>
    </source>
</evidence>
<dbReference type="AlphaFoldDB" id="A0A286IF87"/>
<sequence length="297" mass="32559">MNWDDIRVFLAVARSGQILAAARRLGINHATAARRITSLETALGAQLVVRRTNGCGLTGEGEAFLAHAERMEAEMLAAQANLGRTDSAISGTVRIGAPDGFGVSFLAPRLGALIAKHPDLRLQLVPVPRSFSLPQREADIAITVERPAEGRLVARKLVDYSLSLYASRTYLDQHGTPQSADDLKQHRLISYVEDLIFSPSLQFTREILRNWTAQFEISSATGQTEAVRSGAGIAVLHDYIAGLDPELVRVLPEHCIGRSYFMVYHESARDLARVRTVADYISAVAQDHRAQFFPGKT</sequence>
<dbReference type="GO" id="GO:0043565">
    <property type="term" value="F:sequence-specific DNA binding"/>
    <property type="evidence" value="ECO:0007669"/>
    <property type="project" value="TreeGrafter"/>
</dbReference>
<evidence type="ECO:0000256" key="3">
    <source>
        <dbReference type="ARBA" id="ARBA00023125"/>
    </source>
</evidence>
<evidence type="ECO:0000259" key="5">
    <source>
        <dbReference type="PROSITE" id="PS50931"/>
    </source>
</evidence>